<feature type="domain" description="5'-Nucleotidase C-terminal" evidence="4">
    <location>
        <begin position="441"/>
        <end position="610"/>
    </location>
</feature>
<dbReference type="GO" id="GO:0000166">
    <property type="term" value="F:nucleotide binding"/>
    <property type="evidence" value="ECO:0007669"/>
    <property type="project" value="UniProtKB-KW"/>
</dbReference>
<feature type="signal peptide" evidence="2">
    <location>
        <begin position="1"/>
        <end position="40"/>
    </location>
</feature>
<evidence type="ECO:0000313" key="6">
    <source>
        <dbReference type="Proteomes" id="UP000199236"/>
    </source>
</evidence>
<feature type="chain" id="PRO_5011328510" evidence="2">
    <location>
        <begin position="41"/>
        <end position="673"/>
    </location>
</feature>
<keyword evidence="6" id="KW-1185">Reference proteome</keyword>
<reference evidence="5 6" key="1">
    <citation type="submission" date="2016-10" db="EMBL/GenBank/DDBJ databases">
        <authorList>
            <person name="de Groot N.N."/>
        </authorList>
    </citation>
    <scope>NUCLEOTIDE SEQUENCE [LARGE SCALE GENOMIC DNA]</scope>
    <source>
        <strain evidence="5 6">CGMCC 1.9157</strain>
    </source>
</reference>
<name>A0A1I5E7T2_9HYPH</name>
<dbReference type="Proteomes" id="UP000199236">
    <property type="component" value="Unassembled WGS sequence"/>
</dbReference>
<dbReference type="InterPro" id="IPR006311">
    <property type="entry name" value="TAT_signal"/>
</dbReference>
<dbReference type="SUPFAM" id="SSF56300">
    <property type="entry name" value="Metallo-dependent phosphatases"/>
    <property type="match status" value="1"/>
</dbReference>
<dbReference type="STRING" id="655353.SAMN04488056_10368"/>
<dbReference type="InterPro" id="IPR006179">
    <property type="entry name" value="5_nucleotidase/apyrase"/>
</dbReference>
<gene>
    <name evidence="5" type="ORF">SAMN04488056_10368</name>
</gene>
<dbReference type="SUPFAM" id="SSF55816">
    <property type="entry name" value="5'-nucleotidase (syn. UDP-sugar hydrolase), C-terminal domain"/>
    <property type="match status" value="1"/>
</dbReference>
<dbReference type="InterPro" id="IPR036907">
    <property type="entry name" value="5'-Nucleotdase_C_sf"/>
</dbReference>
<evidence type="ECO:0000313" key="5">
    <source>
        <dbReference type="EMBL" id="SFO07532.1"/>
    </source>
</evidence>
<dbReference type="InterPro" id="IPR004843">
    <property type="entry name" value="Calcineurin-like_PHP"/>
</dbReference>
<dbReference type="GO" id="GO:0009166">
    <property type="term" value="P:nucleotide catabolic process"/>
    <property type="evidence" value="ECO:0007669"/>
    <property type="project" value="InterPro"/>
</dbReference>
<dbReference type="PANTHER" id="PTHR11575:SF24">
    <property type="entry name" value="5'-NUCLEOTIDASE"/>
    <property type="match status" value="1"/>
</dbReference>
<comment type="similarity">
    <text evidence="2">Belongs to the 5'-nucleotidase family.</text>
</comment>
<organism evidence="5 6">
    <name type="scientific">Cohaesibacter marisflavi</name>
    <dbReference type="NCBI Taxonomy" id="655353"/>
    <lineage>
        <taxon>Bacteria</taxon>
        <taxon>Pseudomonadati</taxon>
        <taxon>Pseudomonadota</taxon>
        <taxon>Alphaproteobacteria</taxon>
        <taxon>Hyphomicrobiales</taxon>
        <taxon>Cohaesibacteraceae</taxon>
    </lineage>
</organism>
<dbReference type="RefSeq" id="WP_210186686.1">
    <property type="nucleotide sequence ID" value="NZ_FOVR01000003.1"/>
</dbReference>
<dbReference type="Gene3D" id="3.60.21.10">
    <property type="match status" value="1"/>
</dbReference>
<dbReference type="EMBL" id="FOVR01000003">
    <property type="protein sequence ID" value="SFO07532.1"/>
    <property type="molecule type" value="Genomic_DNA"/>
</dbReference>
<accession>A0A1I5E7T2</accession>
<evidence type="ECO:0000259" key="4">
    <source>
        <dbReference type="Pfam" id="PF02872"/>
    </source>
</evidence>
<keyword evidence="2" id="KW-0378">Hydrolase</keyword>
<dbReference type="Gene3D" id="3.90.780.10">
    <property type="entry name" value="5'-Nucleotidase, C-terminal domain"/>
    <property type="match status" value="1"/>
</dbReference>
<sequence>MSNKDVNAHTSMSRRSLLLGSAAIATSAAFSPMLTFRANAAPMAGELQLVPATPNPNGIIDKLFLLKGDPLSGPIKTIVAEDGSPVPAPVLQEGERRVLRVLHFNDMHNHITDLHGKKGDTHRLAQMVKLVKEARTNAAENEAVLFVSAGDDHTGSIFDELMGWSPEEFVADASYRAYSAAGVEIAALGNHEFDRGAELLKKGKDTDATFPLLSANVHSSGYMKRDEDYTAAAVADINGLRVGLIGLTTNIDTRVGQPNDPTLAVDRPVTALSNLLPAVSEISDVVVILSHCGYGIGQHKSGKAATARDIGDGDFAIAKIAGELSEKPIVVVGGHTHTKLNESGIDENNLKDGVLITQALAHGKFLGDIAISIAAHQGRKDWYNSVSLHPIKASDKRVASDDPKYPSLQQEGDWDASFEDTVVGPLLKQLDSKLAETIGMVEADTLGREVTIASRYIGESALGNFMNDAVVARSETFPGGKVDFALFNATGLSAGVEKGPLSFKAWYDVMPYADAIHVATMTGAQLRDMLNNNAVRLLRPEEAKDVDLNGFVSRGFLHFSSGIRYEIALGADAKSAKAVNITLNGQPIEEVLDKKFTLAINSYIAFGAYGETWNGKPISGGVAGDIPSFDLRKLDYDHTGLVYRNEVIAFIREQKVITEANGAKLDGRLAVKA</sequence>
<dbReference type="InterPro" id="IPR008334">
    <property type="entry name" value="5'-Nucleotdase_C"/>
</dbReference>
<keyword evidence="2" id="KW-0547">Nucleotide-binding</keyword>
<dbReference type="PRINTS" id="PR01607">
    <property type="entry name" value="APYRASEFAMLY"/>
</dbReference>
<feature type="domain" description="Calcineurin-like phosphoesterase" evidence="3">
    <location>
        <begin position="99"/>
        <end position="338"/>
    </location>
</feature>
<dbReference type="AlphaFoldDB" id="A0A1I5E7T2"/>
<evidence type="ECO:0000256" key="1">
    <source>
        <dbReference type="ARBA" id="ARBA00022729"/>
    </source>
</evidence>
<dbReference type="Pfam" id="PF00149">
    <property type="entry name" value="Metallophos"/>
    <property type="match status" value="1"/>
</dbReference>
<dbReference type="PANTHER" id="PTHR11575">
    <property type="entry name" value="5'-NUCLEOTIDASE-RELATED"/>
    <property type="match status" value="1"/>
</dbReference>
<dbReference type="Pfam" id="PF02872">
    <property type="entry name" value="5_nucleotid_C"/>
    <property type="match status" value="1"/>
</dbReference>
<keyword evidence="1 2" id="KW-0732">Signal</keyword>
<evidence type="ECO:0000259" key="3">
    <source>
        <dbReference type="Pfam" id="PF00149"/>
    </source>
</evidence>
<dbReference type="InterPro" id="IPR029052">
    <property type="entry name" value="Metallo-depent_PP-like"/>
</dbReference>
<evidence type="ECO:0000256" key="2">
    <source>
        <dbReference type="RuleBase" id="RU362119"/>
    </source>
</evidence>
<proteinExistence type="inferred from homology"/>
<dbReference type="PROSITE" id="PS51318">
    <property type="entry name" value="TAT"/>
    <property type="match status" value="1"/>
</dbReference>
<protein>
    <submittedName>
        <fullName evidence="5">5'-nucleotidase / UDP-sugar diphosphatase</fullName>
    </submittedName>
</protein>
<dbReference type="GO" id="GO:0016787">
    <property type="term" value="F:hydrolase activity"/>
    <property type="evidence" value="ECO:0007669"/>
    <property type="project" value="UniProtKB-KW"/>
</dbReference>